<accession>A0A917AGH6</accession>
<protein>
    <submittedName>
        <fullName evidence="2">Hydrolase</fullName>
    </submittedName>
</protein>
<dbReference type="PANTHER" id="PTHR46623">
    <property type="entry name" value="CARBOXYMETHYLENEBUTENOLIDASE-RELATED"/>
    <property type="match status" value="1"/>
</dbReference>
<evidence type="ECO:0000259" key="1">
    <source>
        <dbReference type="Pfam" id="PF01738"/>
    </source>
</evidence>
<feature type="domain" description="Dienelactone hydrolase" evidence="1">
    <location>
        <begin position="16"/>
        <end position="238"/>
    </location>
</feature>
<dbReference type="GO" id="GO:0016787">
    <property type="term" value="F:hydrolase activity"/>
    <property type="evidence" value="ECO:0007669"/>
    <property type="project" value="UniProtKB-KW"/>
</dbReference>
<dbReference type="PANTHER" id="PTHR46623:SF10">
    <property type="entry name" value="CARBOXYMETHYLENEBUTENOLIDASE HOMOLOG"/>
    <property type="match status" value="1"/>
</dbReference>
<comment type="caution">
    <text evidence="2">The sequence shown here is derived from an EMBL/GenBank/DDBJ whole genome shotgun (WGS) entry which is preliminary data.</text>
</comment>
<proteinExistence type="predicted"/>
<dbReference type="Pfam" id="PF01738">
    <property type="entry name" value="DLH"/>
    <property type="match status" value="1"/>
</dbReference>
<dbReference type="AlphaFoldDB" id="A0A917AGH6"/>
<name>A0A917AGH6_9RHOB</name>
<gene>
    <name evidence="2" type="ORF">GCM10011360_41520</name>
</gene>
<dbReference type="RefSeq" id="WP_188479644.1">
    <property type="nucleotide sequence ID" value="NZ_BMFJ01000004.1"/>
</dbReference>
<evidence type="ECO:0000313" key="2">
    <source>
        <dbReference type="EMBL" id="GGE50188.1"/>
    </source>
</evidence>
<dbReference type="SUPFAM" id="SSF53474">
    <property type="entry name" value="alpha/beta-Hydrolases"/>
    <property type="match status" value="1"/>
</dbReference>
<dbReference type="Gene3D" id="3.40.50.1820">
    <property type="entry name" value="alpha/beta hydrolase"/>
    <property type="match status" value="1"/>
</dbReference>
<dbReference type="InterPro" id="IPR029058">
    <property type="entry name" value="AB_hydrolase_fold"/>
</dbReference>
<keyword evidence="3" id="KW-1185">Reference proteome</keyword>
<keyword evidence="2" id="KW-0378">Hydrolase</keyword>
<dbReference type="InterPro" id="IPR051049">
    <property type="entry name" value="Dienelactone_hydrolase-like"/>
</dbReference>
<reference evidence="3" key="1">
    <citation type="journal article" date="2019" name="Int. J. Syst. Evol. Microbiol.">
        <title>The Global Catalogue of Microorganisms (GCM) 10K type strain sequencing project: providing services to taxonomists for standard genome sequencing and annotation.</title>
        <authorList>
            <consortium name="The Broad Institute Genomics Platform"/>
            <consortium name="The Broad Institute Genome Sequencing Center for Infectious Disease"/>
            <person name="Wu L."/>
            <person name="Ma J."/>
        </authorList>
    </citation>
    <scope>NUCLEOTIDE SEQUENCE [LARGE SCALE GENOMIC DNA]</scope>
    <source>
        <strain evidence="3">CGMCC 1.12664</strain>
    </source>
</reference>
<dbReference type="EMBL" id="BMFJ01000004">
    <property type="protein sequence ID" value="GGE50188.1"/>
    <property type="molecule type" value="Genomic_DNA"/>
</dbReference>
<evidence type="ECO:0000313" key="3">
    <source>
        <dbReference type="Proteomes" id="UP000612855"/>
    </source>
</evidence>
<dbReference type="InterPro" id="IPR002925">
    <property type="entry name" value="Dienelactn_hydro"/>
</dbReference>
<dbReference type="Proteomes" id="UP000612855">
    <property type="component" value="Unassembled WGS sequence"/>
</dbReference>
<sequence length="244" mass="27734">MFEREVSITTRHGRMTTFAVCPDEQGQWPLILFYMDAPGYREELKNMARRIAKQGYYVLMPDLYYRIGTVRFDLPRREETMSAVVKACIQHAMNREQIIDDTGAAIAYGDAQAQVKEGPVGCVGYCMGGPFITWAAAAYPDRIKAAGSLYGVRLVNELEQSPHLWIGKVEAEVYFGFADHDPASPRDKVEIFTRAMEDAGVKHQVEWLTDTEHGFCFPERGHYNPVAAELVWTRLFGLWERNLG</sequence>
<organism evidence="2 3">
    <name type="scientific">Primorskyibacter flagellatus</name>
    <dbReference type="NCBI Taxonomy" id="1387277"/>
    <lineage>
        <taxon>Bacteria</taxon>
        <taxon>Pseudomonadati</taxon>
        <taxon>Pseudomonadota</taxon>
        <taxon>Alphaproteobacteria</taxon>
        <taxon>Rhodobacterales</taxon>
        <taxon>Roseobacteraceae</taxon>
        <taxon>Primorskyibacter</taxon>
    </lineage>
</organism>